<comment type="subcellular location">
    <subcellularLocation>
        <location evidence="1">Membrane</location>
        <topology evidence="1">Multi-pass membrane protein</topology>
    </subcellularLocation>
</comment>
<dbReference type="InterPro" id="IPR023214">
    <property type="entry name" value="HAD_sf"/>
</dbReference>
<dbReference type="Gene3D" id="3.40.50.1000">
    <property type="entry name" value="HAD superfamily/HAD-like"/>
    <property type="match status" value="1"/>
</dbReference>
<sequence length="1058" mass="114027">MGSGTNSQGSVAKFDIEKGVNHDGAGKEDLAVAVHSGPVEEFMEMPYNATNAEVLAHYQADPATGLSHAEVETRRHHFGRNALKGRRSVHPLVLLLQHLLNVMSLILFVAVALALAVQEWIEAGVIGFIIVLNTVVGFAQEYSSEKTMQALRRLSSPLARVIREGRSEEIPADELVVGDIIHLEEGAQVPADVRLLSVVAFSVEEAILTGESVAVSKVADAMHGGSHASNGNDQDKEGFLGVGDRKNMAFFGCVVARGRAEAVVTGTGMHTELGKIAQSIGERTSGKTNLQHQLELLSIGLFLFAILLGFVVIAVNKFSLKHETLLYAIALAVALIPEGLVPVVTLCMSIGVRRMAEAKTIVRKLTALEALGSVTDICSDKTGTLTLSRMVVTDIVLPSAPPSAPPSYLHVSGRGLEPKGSFYQGEREEGAEAGEGKESIDPQKMGGLSSILTISSLCNSSSLSFDEKEKEWVSVGDATEVALTVLARKGGLPPKEQASSLPSSPRFVAELPFDSVLKRMSVVYRYPSAGSSPSTLRVMTKGAFESVWGISTSIRGKDGKKKKKADDDEHLSEWDLKFWQSQVEHLAGKGLRVLAFAERVVEGGGEGEDGEDRERWEKEMVFLGLVGMLDPPRPETIGAVQSCTEAGIVVRMVTGDHPKTAAAIARDVTILSSDSSRPTDILMPAHEFDALTEASLDKMKNLPRVVARCSPATKVTMIDALHRRGRVAAMTGDGVNDAPSLKAADVGIAMGKNGSDVTKQAADLILVDDNFATIVEAIREGRRIGANIVKFVCHLMTGNIAEVIILIIGLAFRDSDALSVYPLSTLQILWINMVTSTPPALGLACENSEPDIMKQPPVEKGALLVNRVLLADIFYYGSVLGVLGLLNFTIAVYVNNPDGLEVTKNCNHDITGCEHAFKGRAVTFATTTILLLIHAYNCKNLKGSLLKMNYGDNHLLFGSVLLGVVTLIPIIHIPSVAENVFYQTVITWEWGLVVGASLVFILCAEFYKACIRPSVVRSHYRAAIRRRQRKTNLDLAGLEFVLTRNSGQDSIYYRSSQS</sequence>
<keyword evidence="6 9" id="KW-1133">Transmembrane helix</keyword>
<feature type="transmembrane region" description="Helical" evidence="9">
    <location>
        <begin position="296"/>
        <end position="315"/>
    </location>
</feature>
<dbReference type="InterPro" id="IPR001757">
    <property type="entry name" value="P_typ_ATPase"/>
</dbReference>
<keyword evidence="4" id="KW-0067">ATP-binding</keyword>
<dbReference type="Gene3D" id="3.40.1110.10">
    <property type="entry name" value="Calcium-transporting ATPase, cytoplasmic domain N"/>
    <property type="match status" value="1"/>
</dbReference>
<dbReference type="PRINTS" id="PR00120">
    <property type="entry name" value="HATPASE"/>
</dbReference>
<gene>
    <name evidence="11" type="ORF">NGATSA_3008100</name>
</gene>
<dbReference type="SFLD" id="SFLDS00003">
    <property type="entry name" value="Haloacid_Dehalogenase"/>
    <property type="match status" value="1"/>
</dbReference>
<evidence type="ECO:0000256" key="8">
    <source>
        <dbReference type="SAM" id="MobiDB-lite"/>
    </source>
</evidence>
<proteinExistence type="evidence at transcript level"/>
<dbReference type="Gene3D" id="2.70.150.10">
    <property type="entry name" value="Calcium-transporting ATPase, cytoplasmic transduction domain A"/>
    <property type="match status" value="1"/>
</dbReference>
<evidence type="ECO:0000256" key="7">
    <source>
        <dbReference type="ARBA" id="ARBA00023136"/>
    </source>
</evidence>
<reference evidence="11" key="2">
    <citation type="journal article" date="2012" name="Nat. Commun.">
        <title>Draft genome sequence and genetic transformation of the oleaginous alga Nannochloropis gaditana.</title>
        <authorList>
            <person name="Radakovits R."/>
            <person name="Jinkerson R.E."/>
            <person name="Fuerstenberg S.I."/>
            <person name="Tae H."/>
            <person name="Settlage R.E."/>
            <person name="Boore J.L."/>
            <person name="Posewitz M.C."/>
        </authorList>
    </citation>
    <scope>NUCLEOTIDE SEQUENCE</scope>
    <source>
        <strain evidence="11">CCMP526</strain>
    </source>
</reference>
<organism evidence="11">
    <name type="scientific">Nannochloropsis gaditana (strain CCMP526)</name>
    <name type="common">Green microalga</name>
    <name type="synonym">Microchloropsis gaditana</name>
    <dbReference type="NCBI Taxonomy" id="1093141"/>
    <lineage>
        <taxon>Eukaryota</taxon>
        <taxon>Sar</taxon>
        <taxon>Stramenopiles</taxon>
        <taxon>Ochrophyta</taxon>
        <taxon>Eustigmatophyceae</taxon>
        <taxon>Eustigmatales</taxon>
        <taxon>Monodopsidaceae</taxon>
        <taxon>Nannochloropsis</taxon>
    </lineage>
</organism>
<feature type="transmembrane region" description="Helical" evidence="9">
    <location>
        <begin position="955"/>
        <end position="973"/>
    </location>
</feature>
<feature type="transmembrane region" description="Helical" evidence="9">
    <location>
        <begin position="327"/>
        <end position="352"/>
    </location>
</feature>
<dbReference type="InterPro" id="IPR004014">
    <property type="entry name" value="ATPase_P-typ_cation-transptr_N"/>
</dbReference>
<evidence type="ECO:0000313" key="11">
    <source>
        <dbReference type="EMBL" id="AFJ68611.1"/>
    </source>
</evidence>
<reference evidence="11" key="1">
    <citation type="journal article" date="2012" name="Bioengineered">
        <title>Additional insights into the genome of the oleaginous model alga Nannochloropsis gaditana.</title>
        <authorList>
            <person name="Jinkerson R.E."/>
            <person name="Radakovits R."/>
            <person name="Posewitz M.C."/>
        </authorList>
    </citation>
    <scope>NUCLEOTIDE SEQUENCE</scope>
    <source>
        <strain evidence="11">CCMP526</strain>
    </source>
</reference>
<dbReference type="PANTHER" id="PTHR42861">
    <property type="entry name" value="CALCIUM-TRANSPORTING ATPASE"/>
    <property type="match status" value="1"/>
</dbReference>
<dbReference type="InterPro" id="IPR008250">
    <property type="entry name" value="ATPase_P-typ_transduc_dom_A_sf"/>
</dbReference>
<feature type="transmembrane region" description="Helical" evidence="9">
    <location>
        <begin position="873"/>
        <end position="894"/>
    </location>
</feature>
<evidence type="ECO:0000256" key="3">
    <source>
        <dbReference type="ARBA" id="ARBA00022741"/>
    </source>
</evidence>
<dbReference type="SUPFAM" id="SSF81660">
    <property type="entry name" value="Metal cation-transporting ATPase, ATP-binding domain N"/>
    <property type="match status" value="1"/>
</dbReference>
<dbReference type="PRINTS" id="PR00119">
    <property type="entry name" value="CATATPASE"/>
</dbReference>
<dbReference type="Gene3D" id="1.20.1110.10">
    <property type="entry name" value="Calcium-transporting ATPase, transmembrane domain"/>
    <property type="match status" value="1"/>
</dbReference>
<dbReference type="FunFam" id="3.40.50.1000:FF:000028">
    <property type="entry name" value="Calcium-transporting P-type ATPase, putative"/>
    <property type="match status" value="1"/>
</dbReference>
<dbReference type="GO" id="GO:0016887">
    <property type="term" value="F:ATP hydrolysis activity"/>
    <property type="evidence" value="ECO:0007669"/>
    <property type="project" value="InterPro"/>
</dbReference>
<feature type="transmembrane region" description="Helical" evidence="9">
    <location>
        <begin position="788"/>
        <end position="812"/>
    </location>
</feature>
<dbReference type="PROSITE" id="PS00154">
    <property type="entry name" value="ATPASE_E1_E2"/>
    <property type="match status" value="1"/>
</dbReference>
<feature type="transmembrane region" description="Helical" evidence="9">
    <location>
        <begin position="92"/>
        <end position="117"/>
    </location>
</feature>
<evidence type="ECO:0000256" key="9">
    <source>
        <dbReference type="SAM" id="Phobius"/>
    </source>
</evidence>
<feature type="domain" description="Cation-transporting P-type ATPase N-terminal" evidence="10">
    <location>
        <begin position="45"/>
        <end position="119"/>
    </location>
</feature>
<accession>I2CNX8</accession>
<keyword evidence="3" id="KW-0547">Nucleotide-binding</keyword>
<dbReference type="InterPro" id="IPR018303">
    <property type="entry name" value="ATPase_P-typ_P_site"/>
</dbReference>
<dbReference type="AlphaFoldDB" id="I2CNX8"/>
<evidence type="ECO:0000256" key="6">
    <source>
        <dbReference type="ARBA" id="ARBA00022989"/>
    </source>
</evidence>
<dbReference type="SMART" id="SM00831">
    <property type="entry name" value="Cation_ATPase_N"/>
    <property type="match status" value="1"/>
</dbReference>
<feature type="compositionally biased region" description="Basic and acidic residues" evidence="8">
    <location>
        <begin position="425"/>
        <end position="441"/>
    </location>
</feature>
<dbReference type="InterPro" id="IPR059000">
    <property type="entry name" value="ATPase_P-type_domA"/>
</dbReference>
<keyword evidence="2 9" id="KW-0812">Transmembrane</keyword>
<dbReference type="GO" id="GO:0016020">
    <property type="term" value="C:membrane"/>
    <property type="evidence" value="ECO:0007669"/>
    <property type="project" value="UniProtKB-SubCell"/>
</dbReference>
<dbReference type="NCBIfam" id="TIGR01494">
    <property type="entry name" value="ATPase_P-type"/>
    <property type="match status" value="3"/>
</dbReference>
<feature type="region of interest" description="Disordered" evidence="8">
    <location>
        <begin position="420"/>
        <end position="444"/>
    </location>
</feature>
<keyword evidence="7 9" id="KW-0472">Membrane</keyword>
<evidence type="ECO:0000256" key="4">
    <source>
        <dbReference type="ARBA" id="ARBA00022840"/>
    </source>
</evidence>
<dbReference type="InterPro" id="IPR023299">
    <property type="entry name" value="ATPase_P-typ_cyto_dom_N"/>
</dbReference>
<evidence type="ECO:0000256" key="1">
    <source>
        <dbReference type="ARBA" id="ARBA00004141"/>
    </source>
</evidence>
<dbReference type="SUPFAM" id="SSF81665">
    <property type="entry name" value="Calcium ATPase, transmembrane domain M"/>
    <property type="match status" value="1"/>
</dbReference>
<evidence type="ECO:0000256" key="5">
    <source>
        <dbReference type="ARBA" id="ARBA00022967"/>
    </source>
</evidence>
<evidence type="ECO:0000259" key="10">
    <source>
        <dbReference type="SMART" id="SM00831"/>
    </source>
</evidence>
<evidence type="ECO:0000256" key="2">
    <source>
        <dbReference type="ARBA" id="ARBA00022692"/>
    </source>
</evidence>
<protein>
    <submittedName>
        <fullName evidence="11">Potassium sodium efflux P-type atpase</fullName>
    </submittedName>
</protein>
<dbReference type="SFLD" id="SFLDF00027">
    <property type="entry name" value="p-type_atpase"/>
    <property type="match status" value="1"/>
</dbReference>
<dbReference type="SUPFAM" id="SSF56784">
    <property type="entry name" value="HAD-like"/>
    <property type="match status" value="1"/>
</dbReference>
<feature type="transmembrane region" description="Helical" evidence="9">
    <location>
        <begin position="985"/>
        <end position="1007"/>
    </location>
</feature>
<dbReference type="Pfam" id="PF00690">
    <property type="entry name" value="Cation_ATPase_N"/>
    <property type="match status" value="1"/>
</dbReference>
<keyword evidence="5" id="KW-1278">Translocase</keyword>
<dbReference type="Pfam" id="PF00122">
    <property type="entry name" value="E1-E2_ATPase"/>
    <property type="match status" value="1"/>
</dbReference>
<dbReference type="InterPro" id="IPR044492">
    <property type="entry name" value="P_typ_ATPase_HD_dom"/>
</dbReference>
<feature type="transmembrane region" description="Helical" evidence="9">
    <location>
        <begin position="123"/>
        <end position="143"/>
    </location>
</feature>
<dbReference type="SFLD" id="SFLDG00002">
    <property type="entry name" value="C1.7:_P-type_atpase_like"/>
    <property type="match status" value="1"/>
</dbReference>
<dbReference type="Pfam" id="PF00689">
    <property type="entry name" value="Cation_ATPase_C"/>
    <property type="match status" value="1"/>
</dbReference>
<dbReference type="Pfam" id="PF13246">
    <property type="entry name" value="Cation_ATPase"/>
    <property type="match status" value="1"/>
</dbReference>
<name>I2CNX8_NANGC</name>
<dbReference type="SUPFAM" id="SSF81653">
    <property type="entry name" value="Calcium ATPase, transduction domain A"/>
    <property type="match status" value="1"/>
</dbReference>
<dbReference type="InterPro" id="IPR023298">
    <property type="entry name" value="ATPase_P-typ_TM_dom_sf"/>
</dbReference>
<dbReference type="GO" id="GO:0005524">
    <property type="term" value="F:ATP binding"/>
    <property type="evidence" value="ECO:0007669"/>
    <property type="project" value="UniProtKB-KW"/>
</dbReference>
<dbReference type="InterPro" id="IPR036412">
    <property type="entry name" value="HAD-like_sf"/>
</dbReference>
<dbReference type="EMBL" id="JU963134">
    <property type="protein sequence ID" value="AFJ68611.1"/>
    <property type="molecule type" value="mRNA"/>
</dbReference>
<dbReference type="InterPro" id="IPR006068">
    <property type="entry name" value="ATPase_P-typ_cation-transptr_C"/>
</dbReference>